<evidence type="ECO:0000256" key="4">
    <source>
        <dbReference type="ARBA" id="ARBA00022840"/>
    </source>
</evidence>
<evidence type="ECO:0000256" key="3">
    <source>
        <dbReference type="ARBA" id="ARBA00022777"/>
    </source>
</evidence>
<keyword evidence="1" id="KW-0808">Transferase</keyword>
<dbReference type="InterPro" id="IPR050339">
    <property type="entry name" value="CC_SR_Kinase"/>
</dbReference>
<protein>
    <recommendedName>
        <fullName evidence="5">Protein kinase domain-containing protein</fullName>
    </recommendedName>
</protein>
<keyword evidence="4" id="KW-0067">ATP-binding</keyword>
<dbReference type="AlphaFoldDB" id="U9U5Z2"/>
<accession>U9U5Z2</accession>
<dbReference type="GO" id="GO:0005524">
    <property type="term" value="F:ATP binding"/>
    <property type="evidence" value="ECO:0007669"/>
    <property type="project" value="UniProtKB-KW"/>
</dbReference>
<dbReference type="SUPFAM" id="SSF56112">
    <property type="entry name" value="Protein kinase-like (PK-like)"/>
    <property type="match status" value="1"/>
</dbReference>
<dbReference type="GO" id="GO:0005737">
    <property type="term" value="C:cytoplasm"/>
    <property type="evidence" value="ECO:0007669"/>
    <property type="project" value="TreeGrafter"/>
</dbReference>
<gene>
    <name evidence="6" type="ORF">GLOINDRAFT_28777</name>
</gene>
<organism evidence="6">
    <name type="scientific">Rhizophagus irregularis (strain DAOM 181602 / DAOM 197198 / MUCL 43194)</name>
    <name type="common">Arbuscular mycorrhizal fungus</name>
    <name type="synonym">Glomus intraradices</name>
    <dbReference type="NCBI Taxonomy" id="747089"/>
    <lineage>
        <taxon>Eukaryota</taxon>
        <taxon>Fungi</taxon>
        <taxon>Fungi incertae sedis</taxon>
        <taxon>Mucoromycota</taxon>
        <taxon>Glomeromycotina</taxon>
        <taxon>Glomeromycetes</taxon>
        <taxon>Glomerales</taxon>
        <taxon>Glomeraceae</taxon>
        <taxon>Rhizophagus</taxon>
    </lineage>
</organism>
<keyword evidence="2" id="KW-0547">Nucleotide-binding</keyword>
<name>U9U5Z2_RHIID</name>
<evidence type="ECO:0000256" key="1">
    <source>
        <dbReference type="ARBA" id="ARBA00022679"/>
    </source>
</evidence>
<dbReference type="PROSITE" id="PS50011">
    <property type="entry name" value="PROTEIN_KINASE_DOM"/>
    <property type="match status" value="1"/>
</dbReference>
<dbReference type="HOGENOM" id="CLU_000288_7_34_1"/>
<dbReference type="PANTHER" id="PTHR11042">
    <property type="entry name" value="EUKARYOTIC TRANSLATION INITIATION FACTOR 2-ALPHA KINASE EIF2-ALPHA KINASE -RELATED"/>
    <property type="match status" value="1"/>
</dbReference>
<dbReference type="Pfam" id="PF00069">
    <property type="entry name" value="Pkinase"/>
    <property type="match status" value="1"/>
</dbReference>
<reference evidence="6" key="1">
    <citation type="submission" date="2013-07" db="EMBL/GenBank/DDBJ databases">
        <title>The genome of an arbuscular mycorrhizal fungus provides insights into the evolution of the oldest plant symbiosis.</title>
        <authorList>
            <consortium name="DOE Joint Genome Institute"/>
            <person name="Tisserant E."/>
            <person name="Malbreil M."/>
            <person name="Kuo A."/>
            <person name="Kohler A."/>
            <person name="Symeonidi A."/>
            <person name="Balestrini R."/>
            <person name="Charron P."/>
            <person name="Duensing N."/>
            <person name="Frei-dit-Frey N."/>
            <person name="Gianinazzi-Pearson V."/>
            <person name="Gilbert B."/>
            <person name="Handa Y."/>
            <person name="Hijri M."/>
            <person name="Kaul R."/>
            <person name="Kawaguchi M."/>
            <person name="Krajinski F."/>
            <person name="Lammers P."/>
            <person name="Lapierre D."/>
            <person name="Masclaux F.G."/>
            <person name="Murat C."/>
            <person name="Morin E."/>
            <person name="Ndikumana S."/>
            <person name="Pagni M."/>
            <person name="Petitpierre D."/>
            <person name="Requena N."/>
            <person name="Rosikiewicz P."/>
            <person name="Riley R."/>
            <person name="Saito K."/>
            <person name="San Clemente H."/>
            <person name="Shapiro H."/>
            <person name="van Tuinen D."/>
            <person name="Becard G."/>
            <person name="Bonfante P."/>
            <person name="Paszkowski U."/>
            <person name="Shachar-Hill Y."/>
            <person name="Young J.P."/>
            <person name="Sanders I.R."/>
            <person name="Henrissat B."/>
            <person name="Rensing S.A."/>
            <person name="Grigoriev I.V."/>
            <person name="Corradi N."/>
            <person name="Roux C."/>
            <person name="Martin F."/>
        </authorList>
    </citation>
    <scope>NUCLEOTIDE SEQUENCE</scope>
    <source>
        <strain evidence="6">DAOM 197198</strain>
    </source>
</reference>
<feature type="domain" description="Protein kinase" evidence="5">
    <location>
        <begin position="143"/>
        <end position="339"/>
    </location>
</feature>
<dbReference type="EMBL" id="KI286468">
    <property type="protein sequence ID" value="ESA11011.1"/>
    <property type="molecule type" value="Genomic_DNA"/>
</dbReference>
<proteinExistence type="predicted"/>
<dbReference type="SMART" id="SM00220">
    <property type="entry name" value="S_TKc"/>
    <property type="match status" value="1"/>
</dbReference>
<dbReference type="VEuPathDB" id="FungiDB:RhiirFUN_003019"/>
<dbReference type="Gene3D" id="1.10.510.10">
    <property type="entry name" value="Transferase(Phosphotransferase) domain 1"/>
    <property type="match status" value="1"/>
</dbReference>
<feature type="non-terminal residue" evidence="6">
    <location>
        <position position="339"/>
    </location>
</feature>
<dbReference type="GO" id="GO:0005634">
    <property type="term" value="C:nucleus"/>
    <property type="evidence" value="ECO:0007669"/>
    <property type="project" value="TreeGrafter"/>
</dbReference>
<dbReference type="GO" id="GO:0004672">
    <property type="term" value="F:protein kinase activity"/>
    <property type="evidence" value="ECO:0007669"/>
    <property type="project" value="InterPro"/>
</dbReference>
<keyword evidence="3" id="KW-0418">Kinase</keyword>
<dbReference type="InterPro" id="IPR000719">
    <property type="entry name" value="Prot_kinase_dom"/>
</dbReference>
<sequence length="339" mass="39346">MFCIITQLLGISSKLLRTFQPRMRMTNIYEKSINSIKKEFLNFTAPNIPQKKDGSLRHFRFLPKKSIRIRNVNKILIGEPLGFLDFYLKKSIHIRNVNNILTDEPLGLFIQSGNKVIDDFISYTLTNNTKEYGKMMFIPYDKFKNIELIGEGGFSKIYKATWIDCKLYCWILNNSLLNNSETIALKKLNNSKNITSKELNELKIFYHYSSNRKSESFYNSVNDSVNAYYGITQDPVTQDLIFIMPYYNSDLTHYITENFYSIEWRHKMIYLQNVIDGLAKVHDTNIIHRDLHSGNILLNGRYDAANICDLGASKSATENNDNDNEDKNVYGIIPYVAPE</sequence>
<evidence type="ECO:0000256" key="2">
    <source>
        <dbReference type="ARBA" id="ARBA00022741"/>
    </source>
</evidence>
<evidence type="ECO:0000259" key="5">
    <source>
        <dbReference type="PROSITE" id="PS50011"/>
    </source>
</evidence>
<evidence type="ECO:0000313" key="6">
    <source>
        <dbReference type="EMBL" id="ESA11011.1"/>
    </source>
</evidence>
<dbReference type="eggNOG" id="KOG0192">
    <property type="taxonomic scope" value="Eukaryota"/>
</dbReference>
<dbReference type="InterPro" id="IPR011009">
    <property type="entry name" value="Kinase-like_dom_sf"/>
</dbReference>